<evidence type="ECO:0000313" key="4">
    <source>
        <dbReference type="Proteomes" id="UP001589858"/>
    </source>
</evidence>
<keyword evidence="4" id="KW-1185">Reference proteome</keyword>
<dbReference type="SFLD" id="SFLDG01206">
    <property type="entry name" value="Xi.1"/>
    <property type="match status" value="1"/>
</dbReference>
<dbReference type="PANTHER" id="PTHR32419">
    <property type="entry name" value="GLUTATHIONYL-HYDROQUINONE REDUCTASE"/>
    <property type="match status" value="1"/>
</dbReference>
<dbReference type="InterPro" id="IPR047047">
    <property type="entry name" value="GST_Omega-like_C"/>
</dbReference>
<dbReference type="RefSeq" id="WP_267218406.1">
    <property type="nucleotide sequence ID" value="NZ_JAPCWC010000001.1"/>
</dbReference>
<dbReference type="EMBL" id="JBHLTM010000075">
    <property type="protein sequence ID" value="MFC0686603.1"/>
    <property type="molecule type" value="Genomic_DNA"/>
</dbReference>
<dbReference type="InterPro" id="IPR040079">
    <property type="entry name" value="Glutathione_S-Trfase"/>
</dbReference>
<dbReference type="InterPro" id="IPR036282">
    <property type="entry name" value="Glutathione-S-Trfase_C_sf"/>
</dbReference>
<accession>A0ABV6SEX0</accession>
<keyword evidence="3" id="KW-0560">Oxidoreductase</keyword>
<dbReference type="Proteomes" id="UP001589858">
    <property type="component" value="Unassembled WGS sequence"/>
</dbReference>
<evidence type="ECO:0000256" key="1">
    <source>
        <dbReference type="SAM" id="MobiDB-lite"/>
    </source>
</evidence>
<organism evidence="3 4">
    <name type="scientific">Novosphingobium clariflavum</name>
    <dbReference type="NCBI Taxonomy" id="2029884"/>
    <lineage>
        <taxon>Bacteria</taxon>
        <taxon>Pseudomonadati</taxon>
        <taxon>Pseudomonadota</taxon>
        <taxon>Alphaproteobacteria</taxon>
        <taxon>Sphingomonadales</taxon>
        <taxon>Sphingomonadaceae</taxon>
        <taxon>Novosphingobium</taxon>
    </lineage>
</organism>
<gene>
    <name evidence="3" type="ORF">ACFFF8_18620</name>
</gene>
<dbReference type="CDD" id="cd03190">
    <property type="entry name" value="GST_C_Omega_like"/>
    <property type="match status" value="1"/>
</dbReference>
<dbReference type="SFLD" id="SFLDG01148">
    <property type="entry name" value="Xi_(cytGST)"/>
    <property type="match status" value="1"/>
</dbReference>
<name>A0ABV6SEX0_9SPHN</name>
<dbReference type="InterPro" id="IPR036249">
    <property type="entry name" value="Thioredoxin-like_sf"/>
</dbReference>
<feature type="domain" description="GST C-terminal" evidence="2">
    <location>
        <begin position="167"/>
        <end position="296"/>
    </location>
</feature>
<dbReference type="GO" id="GO:0016491">
    <property type="term" value="F:oxidoreductase activity"/>
    <property type="evidence" value="ECO:0007669"/>
    <property type="project" value="UniProtKB-KW"/>
</dbReference>
<dbReference type="Pfam" id="PF13409">
    <property type="entry name" value="GST_N_2"/>
    <property type="match status" value="1"/>
</dbReference>
<feature type="region of interest" description="Disordered" evidence="1">
    <location>
        <begin position="313"/>
        <end position="333"/>
    </location>
</feature>
<proteinExistence type="predicted"/>
<dbReference type="PIRSF" id="PIRSF015753">
    <property type="entry name" value="GST"/>
    <property type="match status" value="1"/>
</dbReference>
<dbReference type="InterPro" id="IPR010987">
    <property type="entry name" value="Glutathione-S-Trfase_C-like"/>
</dbReference>
<comment type="caution">
    <text evidence="3">The sequence shown here is derived from an EMBL/GenBank/DDBJ whole genome shotgun (WGS) entry which is preliminary data.</text>
</comment>
<reference evidence="3 4" key="1">
    <citation type="submission" date="2024-09" db="EMBL/GenBank/DDBJ databases">
        <authorList>
            <person name="Sun Q."/>
            <person name="Mori K."/>
        </authorList>
    </citation>
    <scope>NUCLEOTIDE SEQUENCE [LARGE SCALE GENOMIC DNA]</scope>
    <source>
        <strain evidence="3 4">CICC 11035S</strain>
    </source>
</reference>
<dbReference type="Gene3D" id="3.40.30.10">
    <property type="entry name" value="Glutaredoxin"/>
    <property type="match status" value="1"/>
</dbReference>
<sequence>MLVDGKWTADWQPVQSTDEKGGFVRQVSGFRNWVTTDGAAGPTGTGGFRAEAGRYHLYVALICPWASRTLIARTLKGLEEVVSVSVVEPMLTEEGWRFGDYPGSDRDPVHGALYMHEIYTRADPRYTGRATVPVLWDRETDTIVNNESADILRMFNSGFGALASDRFDLCPADLREAIDALNDEIYPRLNNGVYRCGFATTQLAYEEAFGDVFGALEDLEQRLAEGGPYLFGSRVTETDLRLFVTLVRFDAAYHGLFKCNLRRIADYPALSAYQTRMLELPGLRETVSIDHIKRGYYSIKALNPNGIVPLGPQLADFPPPNTAPKTAPEQTSS</sequence>
<dbReference type="SUPFAM" id="SSF52833">
    <property type="entry name" value="Thioredoxin-like"/>
    <property type="match status" value="1"/>
</dbReference>
<dbReference type="InterPro" id="IPR016639">
    <property type="entry name" value="GST_Omega/GSH"/>
</dbReference>
<dbReference type="SFLD" id="SFLDS00019">
    <property type="entry name" value="Glutathione_Transferase_(cytos"/>
    <property type="match status" value="1"/>
</dbReference>
<dbReference type="PANTHER" id="PTHR32419:SF6">
    <property type="entry name" value="GLUTATHIONE S-TRANSFERASE OMEGA-LIKE 1-RELATED"/>
    <property type="match status" value="1"/>
</dbReference>
<protein>
    <submittedName>
        <fullName evidence="3">Glutathione S-transferase family protein</fullName>
        <ecNumber evidence="3">1.8.5.-</ecNumber>
    </submittedName>
</protein>
<dbReference type="SUPFAM" id="SSF47616">
    <property type="entry name" value="GST C-terminal domain-like"/>
    <property type="match status" value="1"/>
</dbReference>
<dbReference type="EC" id="1.8.5.-" evidence="3"/>
<dbReference type="Pfam" id="PF13410">
    <property type="entry name" value="GST_C_2"/>
    <property type="match status" value="1"/>
</dbReference>
<dbReference type="PROSITE" id="PS50405">
    <property type="entry name" value="GST_CTER"/>
    <property type="match status" value="1"/>
</dbReference>
<dbReference type="InterPro" id="IPR004045">
    <property type="entry name" value="Glutathione_S-Trfase_N"/>
</dbReference>
<dbReference type="Gene3D" id="1.20.1050.10">
    <property type="match status" value="1"/>
</dbReference>
<evidence type="ECO:0000259" key="2">
    <source>
        <dbReference type="PROSITE" id="PS50405"/>
    </source>
</evidence>
<evidence type="ECO:0000313" key="3">
    <source>
        <dbReference type="EMBL" id="MFC0686603.1"/>
    </source>
</evidence>